<organism evidence="1 2">
    <name type="scientific">Microbacterium hominis</name>
    <dbReference type="NCBI Taxonomy" id="162426"/>
    <lineage>
        <taxon>Bacteria</taxon>
        <taxon>Bacillati</taxon>
        <taxon>Actinomycetota</taxon>
        <taxon>Actinomycetes</taxon>
        <taxon>Micrococcales</taxon>
        <taxon>Microbacteriaceae</taxon>
        <taxon>Microbacterium</taxon>
    </lineage>
</organism>
<name>A0A2K9D799_9MICO</name>
<sequence>MRGTIRSLEQITIDQFGESAAQARAHIQAAVPAGYELISAVATQSRGGGDVSAHGIARSTATREIEARDFGALRTATPEGWQLISVRSD</sequence>
<dbReference type="KEGG" id="mhos:CXR34_08335"/>
<dbReference type="EMBL" id="CP025299">
    <property type="protein sequence ID" value="AUG29470.1"/>
    <property type="molecule type" value="Genomic_DNA"/>
</dbReference>
<proteinExistence type="predicted"/>
<dbReference type="AlphaFoldDB" id="A0A2K9D799"/>
<accession>A0A2K9D799</accession>
<protein>
    <submittedName>
        <fullName evidence="1">Uncharacterized protein</fullName>
    </submittedName>
</protein>
<evidence type="ECO:0000313" key="2">
    <source>
        <dbReference type="Proteomes" id="UP000233276"/>
    </source>
</evidence>
<dbReference type="Proteomes" id="UP000233276">
    <property type="component" value="Chromosome"/>
</dbReference>
<gene>
    <name evidence="1" type="ORF">CXR34_08335</name>
</gene>
<dbReference type="RefSeq" id="WP_016464874.1">
    <property type="nucleotide sequence ID" value="NZ_CP025299.1"/>
</dbReference>
<evidence type="ECO:0000313" key="1">
    <source>
        <dbReference type="EMBL" id="AUG29470.1"/>
    </source>
</evidence>
<reference evidence="1 2" key="1">
    <citation type="submission" date="2017-12" db="EMBL/GenBank/DDBJ databases">
        <title>Isolation and characterization of estrogens degradatiion strain Microbacterium hominis SJTG1.</title>
        <authorList>
            <person name="Xiong W."/>
            <person name="Yin C."/>
            <person name="Zheng D."/>
            <person name="Liang R."/>
        </authorList>
    </citation>
    <scope>NUCLEOTIDE SEQUENCE [LARGE SCALE GENOMIC DNA]</scope>
    <source>
        <strain evidence="1 2">SJTG1</strain>
    </source>
</reference>